<sequence length="215" mass="24971">MGSFDDSSKHDFNLEVVLSCFQRCLRTDKRVGLEDYLHAYHELCRFFKLTGRLFGFVAKDIESKMKAIEYHMHSEHGHHYDTVDSMVEYEVDKGTARHKGSHPSGCRMMLRLHWALEFILAFMRQLLDEDEQAKTSKVAWDIYSKTLYHHHPWITSKLAAVAVFALPSKKHLIDVMCKHDYSNVMVLLEQVLDAGQPVYDAVERIMQESNLSHIA</sequence>
<dbReference type="PANTHER" id="PTHR10219:SF43">
    <property type="entry name" value="GLYCOLIPID TRANSFER PROTEIN DOMAIN-CONTAINING PROTEIN"/>
    <property type="match status" value="1"/>
</dbReference>
<protein>
    <submittedName>
        <fullName evidence="3 4">Ceramide-1-phosphate transfer protein-like</fullName>
    </submittedName>
</protein>
<organism evidence="2 3">
    <name type="scientific">Aplysia californica</name>
    <name type="common">California sea hare</name>
    <dbReference type="NCBI Taxonomy" id="6500"/>
    <lineage>
        <taxon>Eukaryota</taxon>
        <taxon>Metazoa</taxon>
        <taxon>Spiralia</taxon>
        <taxon>Lophotrochozoa</taxon>
        <taxon>Mollusca</taxon>
        <taxon>Gastropoda</taxon>
        <taxon>Heterobranchia</taxon>
        <taxon>Euthyneura</taxon>
        <taxon>Tectipleura</taxon>
        <taxon>Aplysiida</taxon>
        <taxon>Aplysioidea</taxon>
        <taxon>Aplysiidae</taxon>
        <taxon>Aplysia</taxon>
    </lineage>
</organism>
<name>A0ABM1VYM4_APLCA</name>
<keyword evidence="2" id="KW-1185">Reference proteome</keyword>
<dbReference type="GeneID" id="101845865"/>
<dbReference type="Pfam" id="PF08718">
    <property type="entry name" value="GLTP"/>
    <property type="match status" value="1"/>
</dbReference>
<feature type="domain" description="Glycolipid transfer protein" evidence="1">
    <location>
        <begin position="33"/>
        <end position="177"/>
    </location>
</feature>
<reference evidence="3 4" key="1">
    <citation type="submission" date="2025-05" db="UniProtKB">
        <authorList>
            <consortium name="RefSeq"/>
        </authorList>
    </citation>
    <scope>IDENTIFICATION</scope>
</reference>
<evidence type="ECO:0000313" key="3">
    <source>
        <dbReference type="RefSeq" id="XP_035827517.1"/>
    </source>
</evidence>
<evidence type="ECO:0000259" key="1">
    <source>
        <dbReference type="Pfam" id="PF08718"/>
    </source>
</evidence>
<dbReference type="RefSeq" id="XP_035827517.1">
    <property type="nucleotide sequence ID" value="XM_035971624.1"/>
</dbReference>
<dbReference type="Gene3D" id="1.10.3520.10">
    <property type="entry name" value="Glycolipid transfer protein"/>
    <property type="match status" value="1"/>
</dbReference>
<dbReference type="SUPFAM" id="SSF110004">
    <property type="entry name" value="Glycolipid transfer protein, GLTP"/>
    <property type="match status" value="1"/>
</dbReference>
<dbReference type="Proteomes" id="UP000694888">
    <property type="component" value="Unplaced"/>
</dbReference>
<accession>A0ABM1VYM4</accession>
<dbReference type="InterPro" id="IPR014830">
    <property type="entry name" value="Glycolipid_transfer_prot_dom"/>
</dbReference>
<dbReference type="RefSeq" id="XP_035827518.1">
    <property type="nucleotide sequence ID" value="XM_035971625.1"/>
</dbReference>
<evidence type="ECO:0000313" key="2">
    <source>
        <dbReference type="Proteomes" id="UP000694888"/>
    </source>
</evidence>
<evidence type="ECO:0000313" key="4">
    <source>
        <dbReference type="RefSeq" id="XP_035827518.1"/>
    </source>
</evidence>
<dbReference type="PANTHER" id="PTHR10219">
    <property type="entry name" value="GLYCOLIPID TRANSFER PROTEIN-RELATED"/>
    <property type="match status" value="1"/>
</dbReference>
<gene>
    <name evidence="3 4" type="primary">LOC101845865</name>
</gene>
<dbReference type="InterPro" id="IPR036497">
    <property type="entry name" value="GLTP_sf"/>
</dbReference>
<proteinExistence type="predicted"/>